<feature type="region of interest" description="Disordered" evidence="1">
    <location>
        <begin position="163"/>
        <end position="223"/>
    </location>
</feature>
<reference evidence="2 3" key="1">
    <citation type="submission" date="2021-06" db="EMBL/GenBank/DDBJ databases">
        <title>Caerostris darwini draft genome.</title>
        <authorList>
            <person name="Kono N."/>
            <person name="Arakawa K."/>
        </authorList>
    </citation>
    <scope>NUCLEOTIDE SEQUENCE [LARGE SCALE GENOMIC DNA]</scope>
</reference>
<sequence length="238" mass="26605">MKPGSLILYIDNAGGGFHQLLRKEAGICKMKTLFGPLKHELYSNPSFNVKRFGYTPCLETKVTVHIWSKHLQRAHSNMNDSCEDGTSILNPITDLNHPNVAPNKNCGSGRPLQWPTVDNPAINYRFPSYELADNRNLLRNAPNLAWENRSLIVQPQSPYYIPAVHSSGAHHNSTNSRRAGPKQATPKRNVPARPPVQSQPRANRSRESNPQPARNVESQSFGRSNEYDDCCCCCCVIS</sequence>
<name>A0AAV4WBU5_9ARAC</name>
<dbReference type="AlphaFoldDB" id="A0AAV4WBU5"/>
<evidence type="ECO:0000313" key="2">
    <source>
        <dbReference type="EMBL" id="GIY79778.1"/>
    </source>
</evidence>
<proteinExistence type="predicted"/>
<comment type="caution">
    <text evidence="2">The sequence shown here is derived from an EMBL/GenBank/DDBJ whole genome shotgun (WGS) entry which is preliminary data.</text>
</comment>
<protein>
    <submittedName>
        <fullName evidence="2">Uncharacterized protein</fullName>
    </submittedName>
</protein>
<dbReference type="EMBL" id="BPLQ01014447">
    <property type="protein sequence ID" value="GIY79778.1"/>
    <property type="molecule type" value="Genomic_DNA"/>
</dbReference>
<accession>A0AAV4WBU5</accession>
<organism evidence="2 3">
    <name type="scientific">Caerostris darwini</name>
    <dbReference type="NCBI Taxonomy" id="1538125"/>
    <lineage>
        <taxon>Eukaryota</taxon>
        <taxon>Metazoa</taxon>
        <taxon>Ecdysozoa</taxon>
        <taxon>Arthropoda</taxon>
        <taxon>Chelicerata</taxon>
        <taxon>Arachnida</taxon>
        <taxon>Araneae</taxon>
        <taxon>Araneomorphae</taxon>
        <taxon>Entelegynae</taxon>
        <taxon>Araneoidea</taxon>
        <taxon>Araneidae</taxon>
        <taxon>Caerostris</taxon>
    </lineage>
</organism>
<gene>
    <name evidence="2" type="primary">AVEN_265687_1</name>
    <name evidence="2" type="ORF">CDAR_300931</name>
</gene>
<feature type="compositionally biased region" description="Polar residues" evidence="1">
    <location>
        <begin position="196"/>
        <end position="223"/>
    </location>
</feature>
<dbReference type="Proteomes" id="UP001054837">
    <property type="component" value="Unassembled WGS sequence"/>
</dbReference>
<evidence type="ECO:0000313" key="3">
    <source>
        <dbReference type="Proteomes" id="UP001054837"/>
    </source>
</evidence>
<evidence type="ECO:0000256" key="1">
    <source>
        <dbReference type="SAM" id="MobiDB-lite"/>
    </source>
</evidence>
<keyword evidence="3" id="KW-1185">Reference proteome</keyword>